<feature type="transmembrane region" description="Helical" evidence="6">
    <location>
        <begin position="55"/>
        <end position="73"/>
    </location>
</feature>
<comment type="similarity">
    <text evidence="2">Belongs to the autoinducer-2 exporter (AI-2E) (TC 2.A.86) family.</text>
</comment>
<protein>
    <submittedName>
        <fullName evidence="7">AI-2E family transporter</fullName>
    </submittedName>
</protein>
<feature type="transmembrane region" description="Helical" evidence="6">
    <location>
        <begin position="360"/>
        <end position="388"/>
    </location>
</feature>
<comment type="caution">
    <text evidence="7">The sequence shown here is derived from an EMBL/GenBank/DDBJ whole genome shotgun (WGS) entry which is preliminary data.</text>
</comment>
<evidence type="ECO:0000313" key="8">
    <source>
        <dbReference type="Proteomes" id="UP000658278"/>
    </source>
</evidence>
<feature type="transmembrane region" description="Helical" evidence="6">
    <location>
        <begin position="256"/>
        <end position="281"/>
    </location>
</feature>
<feature type="transmembrane region" description="Helical" evidence="6">
    <location>
        <begin position="329"/>
        <end position="348"/>
    </location>
</feature>
<proteinExistence type="inferred from homology"/>
<dbReference type="Proteomes" id="UP000658278">
    <property type="component" value="Unassembled WGS sequence"/>
</dbReference>
<evidence type="ECO:0000256" key="4">
    <source>
        <dbReference type="ARBA" id="ARBA00022989"/>
    </source>
</evidence>
<dbReference type="InterPro" id="IPR002549">
    <property type="entry name" value="AI-2E-like"/>
</dbReference>
<feature type="transmembrane region" description="Helical" evidence="6">
    <location>
        <begin position="214"/>
        <end position="231"/>
    </location>
</feature>
<keyword evidence="5 6" id="KW-0472">Membrane</keyword>
<feature type="transmembrane region" description="Helical" evidence="6">
    <location>
        <begin position="85"/>
        <end position="106"/>
    </location>
</feature>
<evidence type="ECO:0000256" key="6">
    <source>
        <dbReference type="SAM" id="Phobius"/>
    </source>
</evidence>
<dbReference type="Pfam" id="PF01594">
    <property type="entry name" value="AI-2E_transport"/>
    <property type="match status" value="1"/>
</dbReference>
<reference evidence="7" key="1">
    <citation type="submission" date="2021-01" db="EMBL/GenBank/DDBJ databases">
        <title>Modified the classification status of verrucomicrobia.</title>
        <authorList>
            <person name="Feng X."/>
        </authorList>
    </citation>
    <scope>NUCLEOTIDE SEQUENCE</scope>
    <source>
        <strain evidence="7">KCTC 22201</strain>
    </source>
</reference>
<feature type="transmembrane region" description="Helical" evidence="6">
    <location>
        <begin position="32"/>
        <end position="49"/>
    </location>
</feature>
<dbReference type="RefSeq" id="WP_200275514.1">
    <property type="nucleotide sequence ID" value="NZ_JAENII010000001.1"/>
</dbReference>
<evidence type="ECO:0000313" key="7">
    <source>
        <dbReference type="EMBL" id="MBK1825654.1"/>
    </source>
</evidence>
<dbReference type="GO" id="GO:0016020">
    <property type="term" value="C:membrane"/>
    <property type="evidence" value="ECO:0007669"/>
    <property type="project" value="UniProtKB-SubCell"/>
</dbReference>
<evidence type="ECO:0000256" key="2">
    <source>
        <dbReference type="ARBA" id="ARBA00009773"/>
    </source>
</evidence>
<evidence type="ECO:0000256" key="3">
    <source>
        <dbReference type="ARBA" id="ARBA00022692"/>
    </source>
</evidence>
<evidence type="ECO:0000256" key="5">
    <source>
        <dbReference type="ARBA" id="ARBA00023136"/>
    </source>
</evidence>
<dbReference type="AlphaFoldDB" id="A0A934RA84"/>
<sequence length="404" mass="43354">MRTSTEPANDPGGLSASGLARLRRRAQRRKQWNTFFVGGIFLILLVGFLRFTRPVLLPAILALLITLVLQPVARLLSERLHLPRILTALAVVLGLSSAALAAGYYLSGPTTFYVQELRKDSVKDQIGELFAPIQKIHGEISDLANEVKDLSGSKGKGTSVPPEGQAAPIGITPVPLNHVERVAPKPVPKPKAAPVEVEIQQDPVGIVYAGLQDFGSYLLSTLVLLFFLLAYGQRMAEKFSSESTASKIFDQVHSDVSGYLFTITTINIMLGAGIALGLWLLGLPNVLLWGCMAAILNFIPYAGALIGSILIALIAALETASAGTAITAGCIYMGLSALEGNIITPAVIGQRFDINPVVIFLWVLAWAAIWGLAGMLISLPLLMAFRILCSRVPSLRKVERVITL</sequence>
<comment type="subcellular location">
    <subcellularLocation>
        <location evidence="1">Membrane</location>
        <topology evidence="1">Multi-pass membrane protein</topology>
    </subcellularLocation>
</comment>
<dbReference type="GO" id="GO:0055085">
    <property type="term" value="P:transmembrane transport"/>
    <property type="evidence" value="ECO:0007669"/>
    <property type="project" value="TreeGrafter"/>
</dbReference>
<keyword evidence="4 6" id="KW-1133">Transmembrane helix</keyword>
<keyword evidence="3 6" id="KW-0812">Transmembrane</keyword>
<accession>A0A934RA84</accession>
<dbReference type="PANTHER" id="PTHR21716">
    <property type="entry name" value="TRANSMEMBRANE PROTEIN"/>
    <property type="match status" value="1"/>
</dbReference>
<dbReference type="PANTHER" id="PTHR21716:SF16">
    <property type="entry name" value="BLL1467 PROTEIN"/>
    <property type="match status" value="1"/>
</dbReference>
<gene>
    <name evidence="7" type="ORF">JIN81_01370</name>
</gene>
<name>A0A934RA84_9BACT</name>
<feature type="transmembrane region" description="Helical" evidence="6">
    <location>
        <begin position="287"/>
        <end position="317"/>
    </location>
</feature>
<organism evidence="7 8">
    <name type="scientific">Haloferula rosea</name>
    <dbReference type="NCBI Taxonomy" id="490093"/>
    <lineage>
        <taxon>Bacteria</taxon>
        <taxon>Pseudomonadati</taxon>
        <taxon>Verrucomicrobiota</taxon>
        <taxon>Verrucomicrobiia</taxon>
        <taxon>Verrucomicrobiales</taxon>
        <taxon>Verrucomicrobiaceae</taxon>
        <taxon>Haloferula</taxon>
    </lineage>
</organism>
<dbReference type="EMBL" id="JAENII010000001">
    <property type="protein sequence ID" value="MBK1825654.1"/>
    <property type="molecule type" value="Genomic_DNA"/>
</dbReference>
<keyword evidence="8" id="KW-1185">Reference proteome</keyword>
<evidence type="ECO:0000256" key="1">
    <source>
        <dbReference type="ARBA" id="ARBA00004141"/>
    </source>
</evidence>